<protein>
    <submittedName>
        <fullName evidence="1">Uncharacterized protein</fullName>
    </submittedName>
</protein>
<gene>
    <name evidence="1" type="ORF">ZOSMA_3G01330</name>
</gene>
<evidence type="ECO:0000313" key="2">
    <source>
        <dbReference type="Proteomes" id="UP000036987"/>
    </source>
</evidence>
<proteinExistence type="predicted"/>
<comment type="caution">
    <text evidence="1">The sequence shown here is derived from an EMBL/GenBank/DDBJ whole genome shotgun (WGS) entry which is preliminary data.</text>
</comment>
<dbReference type="Proteomes" id="UP000036987">
    <property type="component" value="Unassembled WGS sequence"/>
</dbReference>
<evidence type="ECO:0000313" key="1">
    <source>
        <dbReference type="EMBL" id="KMZ63651.1"/>
    </source>
</evidence>
<dbReference type="EMBL" id="LFYR01001213">
    <property type="protein sequence ID" value="KMZ63651.1"/>
    <property type="molecule type" value="Genomic_DNA"/>
</dbReference>
<sequence>MDQYVGWSSNFKFQEIWRCLTCRRCGLWTTSFKINYIYLESKIRMNIFYRFIIKSFLQRWLSIFKS</sequence>
<organism evidence="1 2">
    <name type="scientific">Zostera marina</name>
    <name type="common">Eelgrass</name>
    <dbReference type="NCBI Taxonomy" id="29655"/>
    <lineage>
        <taxon>Eukaryota</taxon>
        <taxon>Viridiplantae</taxon>
        <taxon>Streptophyta</taxon>
        <taxon>Embryophyta</taxon>
        <taxon>Tracheophyta</taxon>
        <taxon>Spermatophyta</taxon>
        <taxon>Magnoliopsida</taxon>
        <taxon>Liliopsida</taxon>
        <taxon>Zosteraceae</taxon>
        <taxon>Zostera</taxon>
    </lineage>
</organism>
<accession>A0A0K9P3P9</accession>
<keyword evidence="2" id="KW-1185">Reference proteome</keyword>
<dbReference type="AlphaFoldDB" id="A0A0K9P3P9"/>
<reference evidence="2" key="1">
    <citation type="journal article" date="2016" name="Nature">
        <title>The genome of the seagrass Zostera marina reveals angiosperm adaptation to the sea.</title>
        <authorList>
            <person name="Olsen J.L."/>
            <person name="Rouze P."/>
            <person name="Verhelst B."/>
            <person name="Lin Y.-C."/>
            <person name="Bayer T."/>
            <person name="Collen J."/>
            <person name="Dattolo E."/>
            <person name="De Paoli E."/>
            <person name="Dittami S."/>
            <person name="Maumus F."/>
            <person name="Michel G."/>
            <person name="Kersting A."/>
            <person name="Lauritano C."/>
            <person name="Lohaus R."/>
            <person name="Toepel M."/>
            <person name="Tonon T."/>
            <person name="Vanneste K."/>
            <person name="Amirebrahimi M."/>
            <person name="Brakel J."/>
            <person name="Bostroem C."/>
            <person name="Chovatia M."/>
            <person name="Grimwood J."/>
            <person name="Jenkins J.W."/>
            <person name="Jueterbock A."/>
            <person name="Mraz A."/>
            <person name="Stam W.T."/>
            <person name="Tice H."/>
            <person name="Bornberg-Bauer E."/>
            <person name="Green P.J."/>
            <person name="Pearson G.A."/>
            <person name="Procaccini G."/>
            <person name="Duarte C.M."/>
            <person name="Schmutz J."/>
            <person name="Reusch T.B.H."/>
            <person name="Van de Peer Y."/>
        </authorList>
    </citation>
    <scope>NUCLEOTIDE SEQUENCE [LARGE SCALE GENOMIC DNA]</scope>
    <source>
        <strain evidence="2">cv. Finnish</strain>
    </source>
</reference>
<name>A0A0K9P3P9_ZOSMR</name>